<dbReference type="EMBL" id="CP003169">
    <property type="protein sequence ID" value="AEV73597.1"/>
    <property type="molecule type" value="Genomic_DNA"/>
</dbReference>
<reference evidence="3 4" key="1">
    <citation type="submission" date="2011-12" db="EMBL/GenBank/DDBJ databases">
        <title>Complete sequence of Mycobacterium rhodesiae NBB3.</title>
        <authorList>
            <consortium name="US DOE Joint Genome Institute"/>
            <person name="Lucas S."/>
            <person name="Han J."/>
            <person name="Lapidus A."/>
            <person name="Cheng J.-F."/>
            <person name="Goodwin L."/>
            <person name="Pitluck S."/>
            <person name="Peters L."/>
            <person name="Mikhailova N."/>
            <person name="Gu W."/>
            <person name="Detter J.C."/>
            <person name="Han C."/>
            <person name="Tapia R."/>
            <person name="Land M."/>
            <person name="Hauser L."/>
            <person name="Kyrpides N."/>
            <person name="Ivanova N."/>
            <person name="Pagani I."/>
            <person name="Mattes T."/>
            <person name="Holmes A."/>
            <person name="Rutledge P."/>
            <person name="Paulsen I."/>
            <person name="Coleman N."/>
            <person name="Woyke T."/>
        </authorList>
    </citation>
    <scope>NUCLEOTIDE SEQUENCE [LARGE SCALE GENOMIC DNA]</scope>
    <source>
        <strain evidence="3 4">NBB3</strain>
    </source>
</reference>
<dbReference type="STRING" id="710685.MycrhN_3057"/>
<feature type="transmembrane region" description="Helical" evidence="1">
    <location>
        <begin position="178"/>
        <end position="195"/>
    </location>
</feature>
<accession>G8RLG5</accession>
<feature type="domain" description="Putative zinc-finger" evidence="2">
    <location>
        <begin position="3"/>
        <end position="36"/>
    </location>
</feature>
<keyword evidence="1" id="KW-0472">Membrane</keyword>
<dbReference type="PATRIC" id="fig|710685.3.peg.3058"/>
<feature type="transmembrane region" description="Helical" evidence="1">
    <location>
        <begin position="146"/>
        <end position="166"/>
    </location>
</feature>
<name>G8RLG5_MYCRN</name>
<organism evidence="3 4">
    <name type="scientific">Mycolicibacterium rhodesiae (strain NBB3)</name>
    <name type="common">Mycobacterium rhodesiae</name>
    <dbReference type="NCBI Taxonomy" id="710685"/>
    <lineage>
        <taxon>Bacteria</taxon>
        <taxon>Bacillati</taxon>
        <taxon>Actinomycetota</taxon>
        <taxon>Actinomycetes</taxon>
        <taxon>Mycobacteriales</taxon>
        <taxon>Mycobacteriaceae</taxon>
        <taxon>Mycolicibacterium</taxon>
    </lineage>
</organism>
<evidence type="ECO:0000259" key="2">
    <source>
        <dbReference type="Pfam" id="PF13490"/>
    </source>
</evidence>
<evidence type="ECO:0000256" key="1">
    <source>
        <dbReference type="SAM" id="Phobius"/>
    </source>
</evidence>
<protein>
    <submittedName>
        <fullName evidence="3">Putative integral membrane protein</fullName>
    </submittedName>
</protein>
<dbReference type="eggNOG" id="COG5660">
    <property type="taxonomic scope" value="Bacteria"/>
</dbReference>
<feature type="transmembrane region" description="Helical" evidence="1">
    <location>
        <begin position="83"/>
        <end position="101"/>
    </location>
</feature>
<keyword evidence="1" id="KW-1133">Transmembrane helix</keyword>
<dbReference type="RefSeq" id="WP_014211370.1">
    <property type="nucleotide sequence ID" value="NC_016604.1"/>
</dbReference>
<evidence type="ECO:0000313" key="3">
    <source>
        <dbReference type="EMBL" id="AEV73597.1"/>
    </source>
</evidence>
<proteinExistence type="predicted"/>
<evidence type="ECO:0000313" key="4">
    <source>
        <dbReference type="Proteomes" id="UP000005442"/>
    </source>
</evidence>
<dbReference type="AlphaFoldDB" id="G8RLG5"/>
<gene>
    <name evidence="3" type="ordered locus">MycrhN_3057</name>
</gene>
<feature type="transmembrane region" description="Helical" evidence="1">
    <location>
        <begin position="121"/>
        <end position="139"/>
    </location>
</feature>
<dbReference type="HOGENOM" id="CLU_081592_1_0_11"/>
<dbReference type="KEGG" id="mrh:MycrhN_3057"/>
<keyword evidence="4" id="KW-1185">Reference proteome</keyword>
<dbReference type="InterPro" id="IPR027383">
    <property type="entry name" value="Znf_put"/>
</dbReference>
<dbReference type="Proteomes" id="UP000005442">
    <property type="component" value="Chromosome"/>
</dbReference>
<keyword evidence="1" id="KW-0812">Transmembrane</keyword>
<dbReference type="Pfam" id="PF13490">
    <property type="entry name" value="zf-HC2"/>
    <property type="match status" value="1"/>
</dbReference>
<sequence length="241" mass="25382">MNCRLAREALSARIDGEREPVSVRSVDKHLVGCSDCGLWYTRAVANTQRLQVLARESGLRRRSAAAAVERAAENRPRRLARPVVLWARWSLALVGVLYLVLTVTQMTTARVAHSDVTGIHLFGESTAWSIAIGAAMIIAGTLPAAAAGLAGVLITYTCVLAVYVVTDTAKGIVSAPSELGHLPVLVGAILALLVWRGTRTPHPTPIGAGALQPDGTDIMGPYLAPIGSGQPRRSPRDGSAA</sequence>